<comment type="caution">
    <text evidence="3">The sequence shown here is derived from an EMBL/GenBank/DDBJ whole genome shotgun (WGS) entry which is preliminary data.</text>
</comment>
<dbReference type="Pfam" id="PF26526">
    <property type="entry name" value="DUF8175"/>
    <property type="match status" value="1"/>
</dbReference>
<keyword evidence="4" id="KW-1185">Reference proteome</keyword>
<gene>
    <name evidence="3" type="ORF">GCM10009546_03350</name>
</gene>
<keyword evidence="1" id="KW-0472">Membrane</keyword>
<name>A0ABN1DJP2_9ACTN</name>
<sequence>MNRRQDSGPWWRRGWIFATTVIAAGTLIGLSVPMAFRTEPANTPITVRTTVQAGQLMSAPQVPFAGMTWRDYHGVLLPYSADNGPRDTENDLATGFTQTPRGALLAAVHITVRANMRWGPKVFEPTIEDQVIGPDADALLVAAREAYEELRGDRPDGEALGRAYVVLEGFRWQGYSPAAASVDLVSAGPGDSEVTVRAVTRVQVQWQGGDWRVVGPPGGTWAGSAAPVDSTDGYVRFPGGGA</sequence>
<feature type="domain" description="DUF8175" evidence="2">
    <location>
        <begin position="49"/>
        <end position="236"/>
    </location>
</feature>
<evidence type="ECO:0000313" key="3">
    <source>
        <dbReference type="EMBL" id="GAA0544605.1"/>
    </source>
</evidence>
<proteinExistence type="predicted"/>
<organism evidence="3 4">
    <name type="scientific">Actinomadura livida</name>
    <dbReference type="NCBI Taxonomy" id="79909"/>
    <lineage>
        <taxon>Bacteria</taxon>
        <taxon>Bacillati</taxon>
        <taxon>Actinomycetota</taxon>
        <taxon>Actinomycetes</taxon>
        <taxon>Streptosporangiales</taxon>
        <taxon>Thermomonosporaceae</taxon>
        <taxon>Actinomadura</taxon>
    </lineage>
</organism>
<evidence type="ECO:0000313" key="4">
    <source>
        <dbReference type="Proteomes" id="UP001501427"/>
    </source>
</evidence>
<keyword evidence="1" id="KW-0812">Transmembrane</keyword>
<evidence type="ECO:0000256" key="1">
    <source>
        <dbReference type="SAM" id="Phobius"/>
    </source>
</evidence>
<evidence type="ECO:0000259" key="2">
    <source>
        <dbReference type="Pfam" id="PF26526"/>
    </source>
</evidence>
<dbReference type="Proteomes" id="UP001501427">
    <property type="component" value="Unassembled WGS sequence"/>
</dbReference>
<dbReference type="EMBL" id="BAAAHD010000001">
    <property type="protein sequence ID" value="GAA0544605.1"/>
    <property type="molecule type" value="Genomic_DNA"/>
</dbReference>
<reference evidence="3 4" key="1">
    <citation type="journal article" date="2019" name="Int. J. Syst. Evol. Microbiol.">
        <title>The Global Catalogue of Microorganisms (GCM) 10K type strain sequencing project: providing services to taxonomists for standard genome sequencing and annotation.</title>
        <authorList>
            <consortium name="The Broad Institute Genomics Platform"/>
            <consortium name="The Broad Institute Genome Sequencing Center for Infectious Disease"/>
            <person name="Wu L."/>
            <person name="Ma J."/>
        </authorList>
    </citation>
    <scope>NUCLEOTIDE SEQUENCE [LARGE SCALE GENOMIC DNA]</scope>
    <source>
        <strain evidence="3 4">JCM 10667</strain>
    </source>
</reference>
<dbReference type="InterPro" id="IPR058488">
    <property type="entry name" value="DUF8175"/>
</dbReference>
<keyword evidence="1" id="KW-1133">Transmembrane helix</keyword>
<feature type="transmembrane region" description="Helical" evidence="1">
    <location>
        <begin position="15"/>
        <end position="36"/>
    </location>
</feature>
<protein>
    <recommendedName>
        <fullName evidence="2">DUF8175 domain-containing protein</fullName>
    </recommendedName>
</protein>
<accession>A0ABN1DJP2</accession>